<name>A0A0P6WCA1_9HYPH</name>
<dbReference type="STRING" id="665126.ABB55_08675"/>
<keyword evidence="2" id="KW-0472">Membrane</keyword>
<feature type="region of interest" description="Disordered" evidence="1">
    <location>
        <begin position="89"/>
        <end position="114"/>
    </location>
</feature>
<accession>A0A0P6WCA1</accession>
<dbReference type="RefSeq" id="WP_054358457.1">
    <property type="nucleotide sequence ID" value="NZ_LJYW01000001.1"/>
</dbReference>
<evidence type="ECO:0000256" key="1">
    <source>
        <dbReference type="SAM" id="MobiDB-lite"/>
    </source>
</evidence>
<reference evidence="3 4" key="2">
    <citation type="submission" date="2015-10" db="EMBL/GenBank/DDBJ databases">
        <title>Draft Genome Sequence of Prosthecomicrobium hirschii ATCC 27832.</title>
        <authorList>
            <person name="Daniel J."/>
            <person name="Givan S.A."/>
            <person name="Brun Y.V."/>
            <person name="Brown P.J."/>
        </authorList>
    </citation>
    <scope>NUCLEOTIDE SEQUENCE [LARGE SCALE GENOMIC DNA]</scope>
    <source>
        <strain evidence="3 4">16</strain>
    </source>
</reference>
<protein>
    <submittedName>
        <fullName evidence="3">Uncharacterized protein</fullName>
    </submittedName>
</protein>
<reference evidence="3 4" key="1">
    <citation type="submission" date="2015-09" db="EMBL/GenBank/DDBJ databases">
        <authorList>
            <person name="Jackson K.R."/>
            <person name="Lunt B.L."/>
            <person name="Fisher J.N.B."/>
            <person name="Gardner A.V."/>
            <person name="Bailey M.E."/>
            <person name="Deus L.M."/>
            <person name="Earl A.S."/>
            <person name="Gibby P.D."/>
            <person name="Hartmann K.A."/>
            <person name="Liu J.E."/>
            <person name="Manci A.M."/>
            <person name="Nielsen D.A."/>
            <person name="Solomon M.B."/>
            <person name="Breakwell D.P."/>
            <person name="Burnett S.H."/>
            <person name="Grose J.H."/>
        </authorList>
    </citation>
    <scope>NUCLEOTIDE SEQUENCE [LARGE SCALE GENOMIC DNA]</scope>
    <source>
        <strain evidence="3 4">16</strain>
    </source>
</reference>
<dbReference type="AlphaFoldDB" id="A0A0P6WCA1"/>
<evidence type="ECO:0000256" key="2">
    <source>
        <dbReference type="SAM" id="Phobius"/>
    </source>
</evidence>
<feature type="transmembrane region" description="Helical" evidence="2">
    <location>
        <begin position="38"/>
        <end position="62"/>
    </location>
</feature>
<proteinExistence type="predicted"/>
<evidence type="ECO:0000313" key="4">
    <source>
        <dbReference type="Proteomes" id="UP000048984"/>
    </source>
</evidence>
<feature type="compositionally biased region" description="Basic residues" evidence="1">
    <location>
        <begin position="91"/>
        <end position="100"/>
    </location>
</feature>
<comment type="caution">
    <text evidence="3">The sequence shown here is derived from an EMBL/GenBank/DDBJ whole genome shotgun (WGS) entry which is preliminary data.</text>
</comment>
<gene>
    <name evidence="3" type="ORF">ABB55_08675</name>
</gene>
<keyword evidence="2" id="KW-1133">Transmembrane helix</keyword>
<keyword evidence="2" id="KW-0812">Transmembrane</keyword>
<dbReference type="EMBL" id="LJYW01000001">
    <property type="protein sequence ID" value="KPL52294.1"/>
    <property type="molecule type" value="Genomic_DNA"/>
</dbReference>
<organism evidence="3 4">
    <name type="scientific">Prosthecodimorpha hirschii</name>
    <dbReference type="NCBI Taxonomy" id="665126"/>
    <lineage>
        <taxon>Bacteria</taxon>
        <taxon>Pseudomonadati</taxon>
        <taxon>Pseudomonadota</taxon>
        <taxon>Alphaproteobacteria</taxon>
        <taxon>Hyphomicrobiales</taxon>
        <taxon>Ancalomicrobiaceae</taxon>
        <taxon>Prosthecodimorpha</taxon>
    </lineage>
</organism>
<feature type="transmembrane region" description="Helical" evidence="2">
    <location>
        <begin position="12"/>
        <end position="32"/>
    </location>
</feature>
<feature type="compositionally biased region" description="Basic and acidic residues" evidence="1">
    <location>
        <begin position="105"/>
        <end position="114"/>
    </location>
</feature>
<sequence length="114" mass="11886">MGMARAECDGRRLGAVRVMVVAGMVVAMMAVLTAAMLAVMVVLAVIVAAMIVLVGAMIMIVVRPGCRRTGIAVVVRGMPCVVVPGMPPLHGPRRRGHRRGAGGCGREKRDLGRG</sequence>
<evidence type="ECO:0000313" key="3">
    <source>
        <dbReference type="EMBL" id="KPL52294.1"/>
    </source>
</evidence>
<dbReference type="Proteomes" id="UP000048984">
    <property type="component" value="Unassembled WGS sequence"/>
</dbReference>
<keyword evidence="4" id="KW-1185">Reference proteome</keyword>